<reference evidence="2" key="1">
    <citation type="submission" date="2020-07" db="EMBL/GenBank/DDBJ databases">
        <title>The High-quality genome of the commercially important snow crab, Chionoecetes opilio.</title>
        <authorList>
            <person name="Jeong J.-H."/>
            <person name="Ryu S."/>
        </authorList>
    </citation>
    <scope>NUCLEOTIDE SEQUENCE</scope>
    <source>
        <strain evidence="2">MADBK_172401_WGS</strain>
        <tissue evidence="2">Digestive gland</tissue>
    </source>
</reference>
<accession>A0A8J5D362</accession>
<feature type="region of interest" description="Disordered" evidence="1">
    <location>
        <begin position="1"/>
        <end position="333"/>
    </location>
</feature>
<gene>
    <name evidence="2" type="ORF">GWK47_035489</name>
</gene>
<feature type="region of interest" description="Disordered" evidence="1">
    <location>
        <begin position="401"/>
        <end position="1194"/>
    </location>
</feature>
<feature type="compositionally biased region" description="Acidic residues" evidence="1">
    <location>
        <begin position="1"/>
        <end position="10"/>
    </location>
</feature>
<feature type="region of interest" description="Disordered" evidence="1">
    <location>
        <begin position="362"/>
        <end position="389"/>
    </location>
</feature>
<feature type="compositionally biased region" description="Basic and acidic residues" evidence="1">
    <location>
        <begin position="449"/>
        <end position="464"/>
    </location>
</feature>
<feature type="compositionally biased region" description="Basic and acidic residues" evidence="1">
    <location>
        <begin position="1311"/>
        <end position="1333"/>
    </location>
</feature>
<feature type="compositionally biased region" description="Polar residues" evidence="1">
    <location>
        <begin position="1286"/>
        <end position="1297"/>
    </location>
</feature>
<feature type="compositionally biased region" description="Gly residues" evidence="1">
    <location>
        <begin position="293"/>
        <end position="304"/>
    </location>
</feature>
<protein>
    <submittedName>
        <fullName evidence="2">Uncharacterized protein</fullName>
    </submittedName>
</protein>
<feature type="region of interest" description="Disordered" evidence="1">
    <location>
        <begin position="1538"/>
        <end position="1588"/>
    </location>
</feature>
<organism evidence="2 3">
    <name type="scientific">Chionoecetes opilio</name>
    <name type="common">Atlantic snow crab</name>
    <name type="synonym">Cancer opilio</name>
    <dbReference type="NCBI Taxonomy" id="41210"/>
    <lineage>
        <taxon>Eukaryota</taxon>
        <taxon>Metazoa</taxon>
        <taxon>Ecdysozoa</taxon>
        <taxon>Arthropoda</taxon>
        <taxon>Crustacea</taxon>
        <taxon>Multicrustacea</taxon>
        <taxon>Malacostraca</taxon>
        <taxon>Eumalacostraca</taxon>
        <taxon>Eucarida</taxon>
        <taxon>Decapoda</taxon>
        <taxon>Pleocyemata</taxon>
        <taxon>Brachyura</taxon>
        <taxon>Eubrachyura</taxon>
        <taxon>Majoidea</taxon>
        <taxon>Majidae</taxon>
        <taxon>Chionoecetes</taxon>
    </lineage>
</organism>
<feature type="compositionally biased region" description="Basic and acidic residues" evidence="1">
    <location>
        <begin position="1109"/>
        <end position="1124"/>
    </location>
</feature>
<feature type="compositionally biased region" description="Low complexity" evidence="1">
    <location>
        <begin position="1381"/>
        <end position="1402"/>
    </location>
</feature>
<feature type="compositionally biased region" description="Basic and acidic residues" evidence="1">
    <location>
        <begin position="495"/>
        <end position="520"/>
    </location>
</feature>
<feature type="compositionally biased region" description="Basic and acidic residues" evidence="1">
    <location>
        <begin position="1140"/>
        <end position="1187"/>
    </location>
</feature>
<feature type="compositionally biased region" description="Polar residues" evidence="1">
    <location>
        <begin position="629"/>
        <end position="639"/>
    </location>
</feature>
<feature type="compositionally biased region" description="Basic and acidic residues" evidence="1">
    <location>
        <begin position="429"/>
        <end position="439"/>
    </location>
</feature>
<name>A0A8J5D362_CHIOP</name>
<feature type="compositionally biased region" description="Basic and acidic residues" evidence="1">
    <location>
        <begin position="978"/>
        <end position="1101"/>
    </location>
</feature>
<feature type="compositionally biased region" description="Basic and acidic residues" evidence="1">
    <location>
        <begin position="788"/>
        <end position="814"/>
    </location>
</feature>
<feature type="compositionally biased region" description="Basic and acidic residues" evidence="1">
    <location>
        <begin position="891"/>
        <end position="933"/>
    </location>
</feature>
<evidence type="ECO:0000313" key="3">
    <source>
        <dbReference type="Proteomes" id="UP000770661"/>
    </source>
</evidence>
<feature type="compositionally biased region" description="Acidic residues" evidence="1">
    <location>
        <begin position="169"/>
        <end position="194"/>
    </location>
</feature>
<evidence type="ECO:0000256" key="1">
    <source>
        <dbReference type="SAM" id="MobiDB-lite"/>
    </source>
</evidence>
<feature type="compositionally biased region" description="Pro residues" evidence="1">
    <location>
        <begin position="35"/>
        <end position="52"/>
    </location>
</feature>
<dbReference type="EMBL" id="JACEEZ010003794">
    <property type="protein sequence ID" value="KAG0727020.1"/>
    <property type="molecule type" value="Genomic_DNA"/>
</dbReference>
<feature type="compositionally biased region" description="Basic residues" evidence="1">
    <location>
        <begin position="60"/>
        <end position="84"/>
    </location>
</feature>
<dbReference type="Proteomes" id="UP000770661">
    <property type="component" value="Unassembled WGS sequence"/>
</dbReference>
<feature type="compositionally biased region" description="Basic and acidic residues" evidence="1">
    <location>
        <begin position="642"/>
        <end position="720"/>
    </location>
</feature>
<feature type="compositionally biased region" description="Acidic residues" evidence="1">
    <location>
        <begin position="128"/>
        <end position="137"/>
    </location>
</feature>
<feature type="region of interest" description="Disordered" evidence="1">
    <location>
        <begin position="1254"/>
        <end position="1489"/>
    </location>
</feature>
<comment type="caution">
    <text evidence="2">The sequence shown here is derived from an EMBL/GenBank/DDBJ whole genome shotgun (WGS) entry which is preliminary data.</text>
</comment>
<feature type="compositionally biased region" description="Basic and acidic residues" evidence="1">
    <location>
        <begin position="740"/>
        <end position="751"/>
    </location>
</feature>
<sequence>MMLSEDEEESATLAEPMTLEGVKQLAQTSAVPATTPTPPPTSLASISPPPLVAPLTSPHHTTHHHPHHHHLTSPPPPHHHHHHLTSPPPPPHHHLTSPPPHHHPHLTPPLPHHHHHHHIWGAPSVTHEEEDEEEEPQDLPSTVDIQAIRDSPSPDHSKGQLVTINENWDSVEDQEQGEEESEGGESDTDASDTDSDSRLSSRSRSASRDSIKSRSASRSLSPSNSKSDSGSQDSESDSSDWSDSSSSASNDERKKEYEDGDSSPMNKPLPRRKPQLTAPKLTLSDGYRRGPRGDGGGTGGGGGRVPSPMLKSSSSVPHMLDRHKASQSFSSSSVDSIMNVGFGVGKTTKPLAPSLAAAMMVKSAGKSSIFSDEESSEGSDGEKGGGVNKCVQLSKVEEVKQILPVPLSKGPLVPSPAKTEVPETTLHPFSKDGSARDSNVKSAAEPSAADDHRPDDRGAEEGAKGKTGSGETKPCVASPNVKVEDGKGISFQPYRDSESPTERKCEVPKWDEVDKGDESRGSNVSSAELEERRREKELELNREFDRLLFSTKAPGVSVKQSDQPRTPQPGDASPNDAAKPNPAYESPKATRVYPSASPQGTGTGRPGKAYVPTKTDLPCSVAGQGTGQGQVNKVLQTETDLQDLKDSNTQNTHEKNKTKQEKPSWPDKQKDVVKSGDLVKELEEVPCKSEPHRGHTGDGATDRTTNKEAATEHKFCKDSLFENLPVREVINGRNVSGDYCGEKRVNKDSQGDRNSSTESHASRGQKDVPAEKCPRNDASRDTPSTKPQPEKKTKESKESHVEKRTSDSRSDVRKSSTGGSEWKSSERMDSETTPVKEADTIAKLENNNSKDHHDKKCKRDMNSSHKSDKSARNEVVDKPKQSRSSYNNKRSTRDRDSSSDRKAVKESSLERKVKDSSLEKMEKKVKDRADDIHGNANTNTHESRLDDAPKITKHNSDAADDKKPYRDMPFITCIPKIKSPEKEKKPVRNTTPEKKSKGALPERRPGKETEGKSDVPLDHRKDPAQKKPSKDTCPEKKPIKNVPPDKRTHENSNKKSKSDSKERKQKSEESVSRKHSKEERKHHRDASSERPNTHNNNRDSAQRTSNGDCSRESKAERESEGQDHHVHRPKDHSSTKRNKEHSAERHHRDTDKPSKDASVDKKFKKDTCMPSLEKPRREELPDKHQIKDQSLQGRYVSEPECMRLPVTIALVDKKPSREPGYEARRVKDLDFIKRIARDHSLDTSYAVNNFLHKMSTSKKHSRDNNSGCKKTKTKGRSADRHHEKTSSTLERSPASENTLRKECGGGGDMPAPRDGHNKKVPADKWDECNDASKFHKAKKLLTEKNGDVAATPRPPKLTVSSVSPESPKFKPRNKSSHAGDTTHNTSTSSTSSSSTYSPSPGKSSKEGGTRADYSPTSGRERPDHLEKTDALRSPGDKNPCIRPTIADLVKGRERRKSTEAERCNGGEKGKRGDMYRDDTSTDSETSEELNEKVDLDTEQTQTFSVSESNFNQGRLTMKIAAMKMAKFGRTGLREVTGGVLPTRSDLPPTQRRENSISMSFSPFRRPRLLSQKSSGGGSASETHKVKTAAERKTYTDALPPNGSVRAITNKGHRKKVGVVGKNVVGKNAVGKNVVGKNAVGKNAVGKNVVVQPYGFPPSCGEGKSEPLSSLDMIYSRLSVAEWW</sequence>
<feature type="compositionally biased region" description="Basic and acidic residues" evidence="1">
    <location>
        <begin position="1418"/>
        <end position="1430"/>
    </location>
</feature>
<feature type="compositionally biased region" description="Basic and acidic residues" evidence="1">
    <location>
        <begin position="1456"/>
        <end position="1479"/>
    </location>
</feature>
<feature type="compositionally biased region" description="Basic and acidic residues" evidence="1">
    <location>
        <begin position="941"/>
        <end position="966"/>
    </location>
</feature>
<feature type="compositionally biased region" description="Basic residues" evidence="1">
    <location>
        <begin position="91"/>
        <end position="119"/>
    </location>
</feature>
<feature type="compositionally biased region" description="Basic and acidic residues" evidence="1">
    <location>
        <begin position="760"/>
        <end position="780"/>
    </location>
</feature>
<feature type="compositionally biased region" description="Basic and acidic residues" evidence="1">
    <location>
        <begin position="823"/>
        <end position="880"/>
    </location>
</feature>
<evidence type="ECO:0000313" key="2">
    <source>
        <dbReference type="EMBL" id="KAG0727020.1"/>
    </source>
</evidence>
<proteinExistence type="predicted"/>
<feature type="compositionally biased region" description="Low complexity" evidence="1">
    <location>
        <begin position="213"/>
        <end position="233"/>
    </location>
</feature>
<dbReference type="OrthoDB" id="10594189at2759"/>
<feature type="compositionally biased region" description="Basic and acidic residues" evidence="1">
    <location>
        <begin position="529"/>
        <end position="546"/>
    </location>
</feature>
<keyword evidence="3" id="KW-1185">Reference proteome</keyword>
<feature type="compositionally biased region" description="Basic residues" evidence="1">
    <location>
        <begin position="1125"/>
        <end position="1139"/>
    </location>
</feature>
<feature type="compositionally biased region" description="Basic and acidic residues" evidence="1">
    <location>
        <begin position="1276"/>
        <end position="1285"/>
    </location>
</feature>